<reference evidence="8" key="1">
    <citation type="submission" date="2016-10" db="EMBL/GenBank/DDBJ databases">
        <authorList>
            <person name="Varghese N."/>
            <person name="Submissions S."/>
        </authorList>
    </citation>
    <scope>NUCLEOTIDE SEQUENCE [LARGE SCALE GENOMIC DNA]</scope>
    <source>
        <strain evidence="8">DSM 44498</strain>
    </source>
</reference>
<protein>
    <submittedName>
        <fullName evidence="7">Glyoxylase, beta-lactamase superfamily II</fullName>
    </submittedName>
</protein>
<dbReference type="RefSeq" id="WP_072943114.1">
    <property type="nucleotide sequence ID" value="NZ_FNSV01000005.1"/>
</dbReference>
<dbReference type="GO" id="GO:0046872">
    <property type="term" value="F:metal ion binding"/>
    <property type="evidence" value="ECO:0007669"/>
    <property type="project" value="UniProtKB-KW"/>
</dbReference>
<comment type="cofactor">
    <cofactor evidence="1">
        <name>Zn(2+)</name>
        <dbReference type="ChEBI" id="CHEBI:29105"/>
    </cofactor>
</comment>
<gene>
    <name evidence="7" type="ORF">SAMN04490239_4042</name>
</gene>
<dbReference type="SMART" id="SM00849">
    <property type="entry name" value="Lactamase_B"/>
    <property type="match status" value="1"/>
</dbReference>
<feature type="domain" description="Metallo-beta-lactamase" evidence="6">
    <location>
        <begin position="21"/>
        <end position="252"/>
    </location>
</feature>
<keyword evidence="8" id="KW-1185">Reference proteome</keyword>
<keyword evidence="5" id="KW-0862">Zinc</keyword>
<accession>A0A1H4SEI0</accession>
<dbReference type="PANTHER" id="PTHR42978">
    <property type="entry name" value="QUORUM-QUENCHING LACTONASE YTNP-RELATED-RELATED"/>
    <property type="match status" value="1"/>
</dbReference>
<dbReference type="InterPro" id="IPR036866">
    <property type="entry name" value="RibonucZ/Hydroxyglut_hydro"/>
</dbReference>
<dbReference type="AlphaFoldDB" id="A0A1H4SEI0"/>
<evidence type="ECO:0000313" key="7">
    <source>
        <dbReference type="EMBL" id="SEC42440.1"/>
    </source>
</evidence>
<evidence type="ECO:0000256" key="2">
    <source>
        <dbReference type="ARBA" id="ARBA00007749"/>
    </source>
</evidence>
<dbReference type="PANTHER" id="PTHR42978:SF7">
    <property type="entry name" value="METALLO-HYDROLASE RV2300C-RELATED"/>
    <property type="match status" value="1"/>
</dbReference>
<name>A0A1H4SEI0_9NOCA</name>
<evidence type="ECO:0000313" key="8">
    <source>
        <dbReference type="Proteomes" id="UP000183561"/>
    </source>
</evidence>
<evidence type="ECO:0000256" key="4">
    <source>
        <dbReference type="ARBA" id="ARBA00022801"/>
    </source>
</evidence>
<dbReference type="GO" id="GO:0016787">
    <property type="term" value="F:hydrolase activity"/>
    <property type="evidence" value="ECO:0007669"/>
    <property type="project" value="UniProtKB-KW"/>
</dbReference>
<dbReference type="InterPro" id="IPR051013">
    <property type="entry name" value="MBL_superfamily_lactonases"/>
</dbReference>
<dbReference type="InterPro" id="IPR001279">
    <property type="entry name" value="Metallo-B-lactamas"/>
</dbReference>
<dbReference type="OrthoDB" id="3196337at2"/>
<dbReference type="EMBL" id="FNSV01000005">
    <property type="protein sequence ID" value="SEC42440.1"/>
    <property type="molecule type" value="Genomic_DNA"/>
</dbReference>
<keyword evidence="3" id="KW-0479">Metal-binding</keyword>
<evidence type="ECO:0000256" key="5">
    <source>
        <dbReference type="ARBA" id="ARBA00022833"/>
    </source>
</evidence>
<evidence type="ECO:0000259" key="6">
    <source>
        <dbReference type="SMART" id="SM00849"/>
    </source>
</evidence>
<dbReference type="Gene3D" id="3.60.15.10">
    <property type="entry name" value="Ribonuclease Z/Hydroxyacylglutathione hydrolase-like"/>
    <property type="match status" value="1"/>
</dbReference>
<evidence type="ECO:0000256" key="3">
    <source>
        <dbReference type="ARBA" id="ARBA00022723"/>
    </source>
</evidence>
<proteinExistence type="inferred from homology"/>
<dbReference type="Pfam" id="PF00753">
    <property type="entry name" value="Lactamase_B"/>
    <property type="match status" value="1"/>
</dbReference>
<evidence type="ECO:0000256" key="1">
    <source>
        <dbReference type="ARBA" id="ARBA00001947"/>
    </source>
</evidence>
<comment type="similarity">
    <text evidence="2">Belongs to the metallo-beta-lactamase superfamily.</text>
</comment>
<dbReference type="CDD" id="cd07742">
    <property type="entry name" value="metallo-hydrolase-like_MBL-fold"/>
    <property type="match status" value="1"/>
</dbReference>
<dbReference type="SUPFAM" id="SSF56281">
    <property type="entry name" value="Metallo-hydrolase/oxidoreductase"/>
    <property type="match status" value="1"/>
</dbReference>
<organism evidence="7 8">
    <name type="scientific">Rhodococcus koreensis</name>
    <dbReference type="NCBI Taxonomy" id="99653"/>
    <lineage>
        <taxon>Bacteria</taxon>
        <taxon>Bacillati</taxon>
        <taxon>Actinomycetota</taxon>
        <taxon>Actinomycetes</taxon>
        <taxon>Mycobacteriales</taxon>
        <taxon>Nocardiaceae</taxon>
        <taxon>Rhodococcus</taxon>
    </lineage>
</organism>
<sequence>MRVHHLNCGTMRPPGTPDGLVCHVLLLETDAGLVLVDSGLGLRDPHDRANRFGPARFYVRPAYDPDESACRQITRLGFDPEDVRHIVLTHFDADHVGGLADFPWARIHLTAAEAFAALHPRGLTEKQRYLPAERDHHPILVEHTPSASEAWRGFPGAQELTGIAPGIALINLPGHSRGHAAVAVDAGDRWILHVGDSFYHHGQIDGTTKAPRGLRAMERLIAHDWATVQANHARLTELWAAAEPDLLLVNAHDPHLLREAQRRNRKDPSP</sequence>
<dbReference type="Proteomes" id="UP000183561">
    <property type="component" value="Unassembled WGS sequence"/>
</dbReference>
<keyword evidence="4" id="KW-0378">Hydrolase</keyword>